<sequence length="82" mass="9042">ILVAKQLVLVAMSTFLCWFPIGIMGLLSLGEHAISNDVYAWTTVVILPLNSAANPVLYTIPAILDKWDKFKHGDNKLQSSTK</sequence>
<accession>A0A0B6Y0Q0</accession>
<dbReference type="GO" id="GO:0009755">
    <property type="term" value="P:hormone-mediated signaling pathway"/>
    <property type="evidence" value="ECO:0007669"/>
    <property type="project" value="TreeGrafter"/>
</dbReference>
<feature type="transmembrane region" description="Helical" evidence="5">
    <location>
        <begin position="39"/>
        <end position="64"/>
    </location>
</feature>
<keyword evidence="2 5" id="KW-0812">Transmembrane</keyword>
<name>A0A0B6Y0Q0_9EUPU</name>
<organism evidence="7">
    <name type="scientific">Arion vulgaris</name>
    <dbReference type="NCBI Taxonomy" id="1028688"/>
    <lineage>
        <taxon>Eukaryota</taxon>
        <taxon>Metazoa</taxon>
        <taxon>Spiralia</taxon>
        <taxon>Lophotrochozoa</taxon>
        <taxon>Mollusca</taxon>
        <taxon>Gastropoda</taxon>
        <taxon>Heterobranchia</taxon>
        <taxon>Euthyneura</taxon>
        <taxon>Panpulmonata</taxon>
        <taxon>Eupulmonata</taxon>
        <taxon>Stylommatophora</taxon>
        <taxon>Helicina</taxon>
        <taxon>Arionoidea</taxon>
        <taxon>Arionidae</taxon>
        <taxon>Arion</taxon>
    </lineage>
</organism>
<dbReference type="GO" id="GO:0008528">
    <property type="term" value="F:G protein-coupled peptide receptor activity"/>
    <property type="evidence" value="ECO:0007669"/>
    <property type="project" value="TreeGrafter"/>
</dbReference>
<dbReference type="AlphaFoldDB" id="A0A0B6Y0Q0"/>
<evidence type="ECO:0000256" key="3">
    <source>
        <dbReference type="ARBA" id="ARBA00022989"/>
    </source>
</evidence>
<dbReference type="PANTHER" id="PTHR24372">
    <property type="entry name" value="GLYCOPROTEIN HORMONE RECEPTOR"/>
    <property type="match status" value="1"/>
</dbReference>
<comment type="subcellular location">
    <subcellularLocation>
        <location evidence="1">Membrane</location>
    </subcellularLocation>
</comment>
<feature type="non-terminal residue" evidence="7">
    <location>
        <position position="1"/>
    </location>
</feature>
<keyword evidence="3 5" id="KW-1133">Transmembrane helix</keyword>
<proteinExistence type="predicted"/>
<dbReference type="GO" id="GO:0007189">
    <property type="term" value="P:adenylate cyclase-activating G protein-coupled receptor signaling pathway"/>
    <property type="evidence" value="ECO:0007669"/>
    <property type="project" value="TreeGrafter"/>
</dbReference>
<feature type="transmembrane region" description="Helical" evidence="5">
    <location>
        <begin position="7"/>
        <end position="27"/>
    </location>
</feature>
<dbReference type="EMBL" id="HACG01003002">
    <property type="protein sequence ID" value="CEK49867.1"/>
    <property type="molecule type" value="Transcribed_RNA"/>
</dbReference>
<keyword evidence="4 5" id="KW-0472">Membrane</keyword>
<evidence type="ECO:0000256" key="5">
    <source>
        <dbReference type="SAM" id="Phobius"/>
    </source>
</evidence>
<evidence type="ECO:0000256" key="1">
    <source>
        <dbReference type="ARBA" id="ARBA00004370"/>
    </source>
</evidence>
<dbReference type="Gene3D" id="1.20.1070.10">
    <property type="entry name" value="Rhodopsin 7-helix transmembrane proteins"/>
    <property type="match status" value="1"/>
</dbReference>
<dbReference type="PANTHER" id="PTHR24372:SF77">
    <property type="entry name" value="G-PROTEIN COUPLED RECEPTORS FAMILY 1 PROFILE DOMAIN-CONTAINING PROTEIN"/>
    <property type="match status" value="1"/>
</dbReference>
<dbReference type="SUPFAM" id="SSF81321">
    <property type="entry name" value="Family A G protein-coupled receptor-like"/>
    <property type="match status" value="1"/>
</dbReference>
<evidence type="ECO:0000256" key="2">
    <source>
        <dbReference type="ARBA" id="ARBA00022692"/>
    </source>
</evidence>
<dbReference type="GO" id="GO:0005886">
    <property type="term" value="C:plasma membrane"/>
    <property type="evidence" value="ECO:0007669"/>
    <property type="project" value="TreeGrafter"/>
</dbReference>
<gene>
    <name evidence="7" type="primary">ORF9094</name>
</gene>
<evidence type="ECO:0000259" key="6">
    <source>
        <dbReference type="PROSITE" id="PS50262"/>
    </source>
</evidence>
<feature type="domain" description="G-protein coupled receptors family 1 profile" evidence="6">
    <location>
        <begin position="1"/>
        <end position="58"/>
    </location>
</feature>
<evidence type="ECO:0000313" key="7">
    <source>
        <dbReference type="EMBL" id="CEK49867.1"/>
    </source>
</evidence>
<dbReference type="InterPro" id="IPR017452">
    <property type="entry name" value="GPCR_Rhodpsn_7TM"/>
</dbReference>
<dbReference type="PROSITE" id="PS50262">
    <property type="entry name" value="G_PROTEIN_RECEP_F1_2"/>
    <property type="match status" value="1"/>
</dbReference>
<reference evidence="7" key="1">
    <citation type="submission" date="2014-12" db="EMBL/GenBank/DDBJ databases">
        <title>Insight into the proteome of Arion vulgaris.</title>
        <authorList>
            <person name="Aradska J."/>
            <person name="Bulat T."/>
            <person name="Smidak R."/>
            <person name="Sarate P."/>
            <person name="Gangsoo J."/>
            <person name="Sialana F."/>
            <person name="Bilban M."/>
            <person name="Lubec G."/>
        </authorList>
    </citation>
    <scope>NUCLEOTIDE SEQUENCE</scope>
    <source>
        <tissue evidence="7">Skin</tissue>
    </source>
</reference>
<protein>
    <recommendedName>
        <fullName evidence="6">G-protein coupled receptors family 1 profile domain-containing protein</fullName>
    </recommendedName>
</protein>
<evidence type="ECO:0000256" key="4">
    <source>
        <dbReference type="ARBA" id="ARBA00023136"/>
    </source>
</evidence>